<dbReference type="Gene3D" id="3.40.50.300">
    <property type="entry name" value="P-loop containing nucleotide triphosphate hydrolases"/>
    <property type="match status" value="1"/>
</dbReference>
<accession>A0A3G5A8G7</accession>
<dbReference type="Pfam" id="PF04548">
    <property type="entry name" value="AIG1"/>
    <property type="match status" value="1"/>
</dbReference>
<proteinExistence type="predicted"/>
<dbReference type="InterPro" id="IPR006703">
    <property type="entry name" value="G_AIG1"/>
</dbReference>
<protein>
    <recommendedName>
        <fullName evidence="2">AIG1-type G domain-containing protein</fullName>
    </recommendedName>
</protein>
<feature type="domain" description="AIG1-type G" evidence="2">
    <location>
        <begin position="49"/>
        <end position="187"/>
    </location>
</feature>
<evidence type="ECO:0000256" key="1">
    <source>
        <dbReference type="ARBA" id="ARBA00022741"/>
    </source>
</evidence>
<evidence type="ECO:0000259" key="2">
    <source>
        <dbReference type="Pfam" id="PF04548"/>
    </source>
</evidence>
<dbReference type="EMBL" id="MK072383">
    <property type="protein sequence ID" value="AYV82451.1"/>
    <property type="molecule type" value="Genomic_DNA"/>
</dbReference>
<sequence length="238" mass="26845">MGNLLSAKEAVCEYKNEPGKKVYDFLAEEPLFGYVDVVDKLEKDDKSQKILVMGQRGAGKSRLINVLFGGEVVESTAGFVSVTQDIKFVRGKNSKGNDVTVIDMNRFYIKRDEMKKIILSMKKKLSENAPKIDKVIVCLNATSPLGFADIEVIKEMLLWLGYKDGSEKFLFVLTHTFSLEGETLERLHREGKEVIGLRETDKFINVDFLQGPLVEGDVARGFVTESVKLLYDFCEKKN</sequence>
<name>A0A3G5A8G7_9VIRU</name>
<dbReference type="SUPFAM" id="SSF52540">
    <property type="entry name" value="P-loop containing nucleoside triphosphate hydrolases"/>
    <property type="match status" value="1"/>
</dbReference>
<organism evidence="3">
    <name type="scientific">Hyperionvirus sp</name>
    <dbReference type="NCBI Taxonomy" id="2487770"/>
    <lineage>
        <taxon>Viruses</taxon>
        <taxon>Varidnaviria</taxon>
        <taxon>Bamfordvirae</taxon>
        <taxon>Nucleocytoviricota</taxon>
        <taxon>Megaviricetes</taxon>
        <taxon>Imitervirales</taxon>
        <taxon>Mimiviridae</taxon>
        <taxon>Klosneuvirinae</taxon>
    </lineage>
</organism>
<dbReference type="InterPro" id="IPR027417">
    <property type="entry name" value="P-loop_NTPase"/>
</dbReference>
<evidence type="ECO:0000313" key="3">
    <source>
        <dbReference type="EMBL" id="AYV82451.1"/>
    </source>
</evidence>
<dbReference type="GO" id="GO:0005525">
    <property type="term" value="F:GTP binding"/>
    <property type="evidence" value="ECO:0007669"/>
    <property type="project" value="InterPro"/>
</dbReference>
<reference evidence="3" key="1">
    <citation type="submission" date="2018-10" db="EMBL/GenBank/DDBJ databases">
        <title>Hidden diversity of soil giant viruses.</title>
        <authorList>
            <person name="Schulz F."/>
            <person name="Alteio L."/>
            <person name="Goudeau D."/>
            <person name="Ryan E.M."/>
            <person name="Malmstrom R.R."/>
            <person name="Blanchard J."/>
            <person name="Woyke T."/>
        </authorList>
    </citation>
    <scope>NUCLEOTIDE SEQUENCE</scope>
    <source>
        <strain evidence="3">HYV1</strain>
    </source>
</reference>
<keyword evidence="1" id="KW-0547">Nucleotide-binding</keyword>
<gene>
    <name evidence="3" type="ORF">Hyperionvirus1_30</name>
</gene>